<dbReference type="OrthoDB" id="1451701at2"/>
<accession>A0A4R1KX88</accession>
<protein>
    <recommendedName>
        <fullName evidence="4">Hydrolase</fullName>
    </recommendedName>
</protein>
<keyword evidence="1" id="KW-0175">Coiled coil</keyword>
<gene>
    <name evidence="2" type="ORF">DFQ05_0750</name>
</gene>
<organism evidence="2 3">
    <name type="scientific">Winogradskyella wandonensis</name>
    <dbReference type="NCBI Taxonomy" id="1442586"/>
    <lineage>
        <taxon>Bacteria</taxon>
        <taxon>Pseudomonadati</taxon>
        <taxon>Bacteroidota</taxon>
        <taxon>Flavobacteriia</taxon>
        <taxon>Flavobacteriales</taxon>
        <taxon>Flavobacteriaceae</taxon>
        <taxon>Winogradskyella</taxon>
    </lineage>
</organism>
<evidence type="ECO:0000256" key="1">
    <source>
        <dbReference type="SAM" id="Coils"/>
    </source>
</evidence>
<dbReference type="Proteomes" id="UP000295714">
    <property type="component" value="Unassembled WGS sequence"/>
</dbReference>
<dbReference type="AlphaFoldDB" id="A0A4R1KX88"/>
<keyword evidence="3" id="KW-1185">Reference proteome</keyword>
<name>A0A4R1KX88_9FLAO</name>
<sequence>MYLFIFAVLAIIFQYSNSKNIIDKYEKDINTFKEKISKLEDDKKALNDKIYDLSYFTVDGNEEALTYFEDKGLDTEELLPKLKDGLLEMNVYDGVDHPIISYASMTDSKIMIDQIKILNHKWILANFTDGKHWGELFINYDVSDEGEITYKLSDYFLYPIN</sequence>
<dbReference type="EMBL" id="SMGI01000001">
    <property type="protein sequence ID" value="TCK69230.1"/>
    <property type="molecule type" value="Genomic_DNA"/>
</dbReference>
<comment type="caution">
    <text evidence="2">The sequence shown here is derived from an EMBL/GenBank/DDBJ whole genome shotgun (WGS) entry which is preliminary data.</text>
</comment>
<proteinExistence type="predicted"/>
<evidence type="ECO:0000313" key="3">
    <source>
        <dbReference type="Proteomes" id="UP000295714"/>
    </source>
</evidence>
<evidence type="ECO:0000313" key="2">
    <source>
        <dbReference type="EMBL" id="TCK69230.1"/>
    </source>
</evidence>
<reference evidence="2 3" key="1">
    <citation type="journal article" date="2015" name="Stand. Genomic Sci.">
        <title>Genomic Encyclopedia of Bacterial and Archaeal Type Strains, Phase III: the genomes of soil and plant-associated and newly described type strains.</title>
        <authorList>
            <person name="Whitman W.B."/>
            <person name="Woyke T."/>
            <person name="Klenk H.P."/>
            <person name="Zhou Y."/>
            <person name="Lilburn T.G."/>
            <person name="Beck B.J."/>
            <person name="De Vos P."/>
            <person name="Vandamme P."/>
            <person name="Eisen J.A."/>
            <person name="Garrity G."/>
            <person name="Hugenholtz P."/>
            <person name="Kyrpides N.C."/>
        </authorList>
    </citation>
    <scope>NUCLEOTIDE SEQUENCE [LARGE SCALE GENOMIC DNA]</scope>
    <source>
        <strain evidence="2 3">CECT 8445</strain>
    </source>
</reference>
<evidence type="ECO:0008006" key="4">
    <source>
        <dbReference type="Google" id="ProtNLM"/>
    </source>
</evidence>
<feature type="coiled-coil region" evidence="1">
    <location>
        <begin position="15"/>
        <end position="49"/>
    </location>
</feature>